<feature type="domain" description="DUF4216" evidence="1">
    <location>
        <begin position="2"/>
        <end position="50"/>
    </location>
</feature>
<evidence type="ECO:0000259" key="1">
    <source>
        <dbReference type="Pfam" id="PF13952"/>
    </source>
</evidence>
<protein>
    <recommendedName>
        <fullName evidence="1">DUF4216 domain-containing protein</fullName>
    </recommendedName>
</protein>
<organism evidence="2 3">
    <name type="scientific">Daucus carota subsp. sativus</name>
    <name type="common">Carrot</name>
    <dbReference type="NCBI Taxonomy" id="79200"/>
    <lineage>
        <taxon>Eukaryota</taxon>
        <taxon>Viridiplantae</taxon>
        <taxon>Streptophyta</taxon>
        <taxon>Embryophyta</taxon>
        <taxon>Tracheophyta</taxon>
        <taxon>Spermatophyta</taxon>
        <taxon>Magnoliopsida</taxon>
        <taxon>eudicotyledons</taxon>
        <taxon>Gunneridae</taxon>
        <taxon>Pentapetalae</taxon>
        <taxon>asterids</taxon>
        <taxon>campanulids</taxon>
        <taxon>Apiales</taxon>
        <taxon>Apiaceae</taxon>
        <taxon>Apioideae</taxon>
        <taxon>Scandiceae</taxon>
        <taxon>Daucinae</taxon>
        <taxon>Daucus</taxon>
        <taxon>Daucus sect. Daucus</taxon>
    </lineage>
</organism>
<dbReference type="PANTHER" id="PTHR48258">
    <property type="entry name" value="DUF4218 DOMAIN-CONTAINING PROTEIN-RELATED"/>
    <property type="match status" value="1"/>
</dbReference>
<name>A0AAF1BIC0_DAUCS</name>
<proteinExistence type="predicted"/>
<evidence type="ECO:0000313" key="3">
    <source>
        <dbReference type="Proteomes" id="UP000077755"/>
    </source>
</evidence>
<evidence type="ECO:0000313" key="2">
    <source>
        <dbReference type="EMBL" id="WOH15066.1"/>
    </source>
</evidence>
<dbReference type="Proteomes" id="UP000077755">
    <property type="component" value="Chromosome 9"/>
</dbReference>
<dbReference type="EMBL" id="CP093351">
    <property type="protein sequence ID" value="WOH15066.1"/>
    <property type="molecule type" value="Genomic_DNA"/>
</dbReference>
<reference evidence="2" key="1">
    <citation type="journal article" date="2016" name="Nat. Genet.">
        <title>A high-quality carrot genome assembly provides new insights into carotenoid accumulation and asterid genome evolution.</title>
        <authorList>
            <person name="Iorizzo M."/>
            <person name="Ellison S."/>
            <person name="Senalik D."/>
            <person name="Zeng P."/>
            <person name="Satapoomin P."/>
            <person name="Huang J."/>
            <person name="Bowman M."/>
            <person name="Iovene M."/>
            <person name="Sanseverino W."/>
            <person name="Cavagnaro P."/>
            <person name="Yildiz M."/>
            <person name="Macko-Podgorni A."/>
            <person name="Moranska E."/>
            <person name="Grzebelus E."/>
            <person name="Grzebelus D."/>
            <person name="Ashrafi H."/>
            <person name="Zheng Z."/>
            <person name="Cheng S."/>
            <person name="Spooner D."/>
            <person name="Van Deynze A."/>
            <person name="Simon P."/>
        </authorList>
    </citation>
    <scope>NUCLEOTIDE SEQUENCE</scope>
    <source>
        <tissue evidence="2">Leaf</tissue>
    </source>
</reference>
<keyword evidence="3" id="KW-1185">Reference proteome</keyword>
<sequence>MNRGTKVDDLGYTLVNLNKLGFFNDPFVLAKHIKQVCYIDDPLDKLWSVVLKLPEKNYYEDNDEENEGSVEVELENECFVPNFPDVDLDEEDTTSYMRDVDELIQLS</sequence>
<gene>
    <name evidence="2" type="ORF">DCAR_0934600</name>
</gene>
<dbReference type="Pfam" id="PF13952">
    <property type="entry name" value="DUF4216"/>
    <property type="match status" value="1"/>
</dbReference>
<reference evidence="2" key="2">
    <citation type="submission" date="2022-03" db="EMBL/GenBank/DDBJ databases">
        <title>Draft title - Genomic analysis of global carrot germplasm unveils the trajectory of domestication and the origin of high carotenoid orange carrot.</title>
        <authorList>
            <person name="Iorizzo M."/>
            <person name="Ellison S."/>
            <person name="Senalik D."/>
            <person name="Macko-Podgorni A."/>
            <person name="Grzebelus D."/>
            <person name="Bostan H."/>
            <person name="Rolling W."/>
            <person name="Curaba J."/>
            <person name="Simon P."/>
        </authorList>
    </citation>
    <scope>NUCLEOTIDE SEQUENCE</scope>
    <source>
        <tissue evidence="2">Leaf</tissue>
    </source>
</reference>
<accession>A0AAF1BIC0</accession>
<dbReference type="AlphaFoldDB" id="A0AAF1BIC0"/>
<dbReference type="InterPro" id="IPR025312">
    <property type="entry name" value="DUF4216"/>
</dbReference>